<name>A0A0H3AY22_RICRS</name>
<dbReference type="AlphaFoldDB" id="A0A0H3AY22"/>
<feature type="domain" description="DNA methylase adenine-specific" evidence="8">
    <location>
        <begin position="29"/>
        <end position="134"/>
    </location>
</feature>
<comment type="similarity">
    <text evidence="1">Belongs to the N(4)/N(6)-methyltransferase family.</text>
</comment>
<dbReference type="RefSeq" id="WP_012151458.1">
    <property type="nucleotide sequence ID" value="NC_009882.1"/>
</dbReference>
<dbReference type="Pfam" id="PF02384">
    <property type="entry name" value="N6_Mtase"/>
    <property type="match status" value="1"/>
</dbReference>
<dbReference type="PANTHER" id="PTHR42933:SF3">
    <property type="entry name" value="TYPE I RESTRICTION ENZYME MJAVIII METHYLASE SUBUNIT"/>
    <property type="match status" value="1"/>
</dbReference>
<evidence type="ECO:0000313" key="10">
    <source>
        <dbReference type="Proteomes" id="UP000006832"/>
    </source>
</evidence>
<evidence type="ECO:0000313" key="9">
    <source>
        <dbReference type="EMBL" id="ABV76922.1"/>
    </source>
</evidence>
<evidence type="ECO:0000256" key="6">
    <source>
        <dbReference type="ARBA" id="ARBA00022747"/>
    </source>
</evidence>
<keyword evidence="4" id="KW-0808">Transferase</keyword>
<proteinExistence type="inferred from homology"/>
<dbReference type="EC" id="2.1.1.72" evidence="2"/>
<dbReference type="InterPro" id="IPR029063">
    <property type="entry name" value="SAM-dependent_MTases_sf"/>
</dbReference>
<comment type="catalytic activity">
    <reaction evidence="7">
        <text>a 2'-deoxyadenosine in DNA + S-adenosyl-L-methionine = an N(6)-methyl-2'-deoxyadenosine in DNA + S-adenosyl-L-homocysteine + H(+)</text>
        <dbReference type="Rhea" id="RHEA:15197"/>
        <dbReference type="Rhea" id="RHEA-COMP:12418"/>
        <dbReference type="Rhea" id="RHEA-COMP:12419"/>
        <dbReference type="ChEBI" id="CHEBI:15378"/>
        <dbReference type="ChEBI" id="CHEBI:57856"/>
        <dbReference type="ChEBI" id="CHEBI:59789"/>
        <dbReference type="ChEBI" id="CHEBI:90615"/>
        <dbReference type="ChEBI" id="CHEBI:90616"/>
        <dbReference type="EC" id="2.1.1.72"/>
    </reaction>
</comment>
<evidence type="ECO:0000256" key="3">
    <source>
        <dbReference type="ARBA" id="ARBA00022603"/>
    </source>
</evidence>
<keyword evidence="5" id="KW-0949">S-adenosyl-L-methionine</keyword>
<dbReference type="GeneID" id="79938188"/>
<dbReference type="GO" id="GO:0009307">
    <property type="term" value="P:DNA restriction-modification system"/>
    <property type="evidence" value="ECO:0007669"/>
    <property type="project" value="UniProtKB-KW"/>
</dbReference>
<dbReference type="HOGENOM" id="CLU_1720960_0_0_5"/>
<dbReference type="Proteomes" id="UP000006832">
    <property type="component" value="Chromosome"/>
</dbReference>
<dbReference type="GO" id="GO:0032259">
    <property type="term" value="P:methylation"/>
    <property type="evidence" value="ECO:0007669"/>
    <property type="project" value="UniProtKB-KW"/>
</dbReference>
<dbReference type="GO" id="GO:0003677">
    <property type="term" value="F:DNA binding"/>
    <property type="evidence" value="ECO:0007669"/>
    <property type="project" value="InterPro"/>
</dbReference>
<dbReference type="GO" id="GO:0009007">
    <property type="term" value="F:site-specific DNA-methyltransferase (adenine-specific) activity"/>
    <property type="evidence" value="ECO:0007669"/>
    <property type="project" value="UniProtKB-EC"/>
</dbReference>
<protein>
    <recommendedName>
        <fullName evidence="2">site-specific DNA-methyltransferase (adenine-specific)</fullName>
        <ecNumber evidence="2">2.1.1.72</ecNumber>
    </recommendedName>
</protein>
<keyword evidence="3" id="KW-0489">Methyltransferase</keyword>
<evidence type="ECO:0000256" key="7">
    <source>
        <dbReference type="ARBA" id="ARBA00047942"/>
    </source>
</evidence>
<evidence type="ECO:0000256" key="2">
    <source>
        <dbReference type="ARBA" id="ARBA00011900"/>
    </source>
</evidence>
<evidence type="ECO:0000256" key="1">
    <source>
        <dbReference type="ARBA" id="ARBA00006594"/>
    </source>
</evidence>
<dbReference type="GO" id="GO:0008170">
    <property type="term" value="F:N-methyltransferase activity"/>
    <property type="evidence" value="ECO:0007669"/>
    <property type="project" value="InterPro"/>
</dbReference>
<evidence type="ECO:0000259" key="8">
    <source>
        <dbReference type="Pfam" id="PF02384"/>
    </source>
</evidence>
<reference evidence="10" key="1">
    <citation type="submission" date="2007-09" db="EMBL/GenBank/DDBJ databases">
        <title>Complete genome sequence of Rickettsia rickettsii.</title>
        <authorList>
            <person name="Madan A."/>
            <person name="Fahey J."/>
            <person name="Helton E."/>
            <person name="Ketteman M."/>
            <person name="Madan A."/>
            <person name="Rodrigues S."/>
            <person name="Sanchez A."/>
            <person name="Dasch G."/>
            <person name="Eremeeva M."/>
        </authorList>
    </citation>
    <scope>NUCLEOTIDE SEQUENCE [LARGE SCALE GENOMIC DNA]</scope>
    <source>
        <strain evidence="10">Sheila Smith</strain>
    </source>
</reference>
<sequence length="152" mass="17196">MPFSQAITKKTSKNGKIITENHITSLFNNGIAKNNGDAACVLHCLQNLKEGGRMALVVPEGFLFRKDTSAVHQFLLSKAKLQLVISLPQGTFLPYTGVKTSILYFTMHINRIIKKNIGFMRLRISALRLDNKKRKIVGINDLNRRGWKIKFI</sequence>
<dbReference type="EMBL" id="CP000848">
    <property type="protein sequence ID" value="ABV76922.1"/>
    <property type="molecule type" value="Genomic_DNA"/>
</dbReference>
<dbReference type="InterPro" id="IPR051537">
    <property type="entry name" value="DNA_Adenine_Mtase"/>
</dbReference>
<keyword evidence="6" id="KW-0680">Restriction system</keyword>
<dbReference type="REBASE" id="19077">
    <property type="entry name" value="M.RriSORF7415P"/>
</dbReference>
<accession>A0A0H3AY22</accession>
<dbReference type="Gene3D" id="3.40.50.150">
    <property type="entry name" value="Vaccinia Virus protein VP39"/>
    <property type="match status" value="1"/>
</dbReference>
<dbReference type="KEGG" id="rri:A1G_07415"/>
<dbReference type="PANTHER" id="PTHR42933">
    <property type="entry name" value="SLR6095 PROTEIN"/>
    <property type="match status" value="1"/>
</dbReference>
<organism evidence="9 10">
    <name type="scientific">Rickettsia rickettsii (strain Sheila Smith)</name>
    <dbReference type="NCBI Taxonomy" id="392021"/>
    <lineage>
        <taxon>Bacteria</taxon>
        <taxon>Pseudomonadati</taxon>
        <taxon>Pseudomonadota</taxon>
        <taxon>Alphaproteobacteria</taxon>
        <taxon>Rickettsiales</taxon>
        <taxon>Rickettsiaceae</taxon>
        <taxon>Rickettsieae</taxon>
        <taxon>Rickettsia</taxon>
        <taxon>spotted fever group</taxon>
    </lineage>
</organism>
<evidence type="ECO:0000256" key="5">
    <source>
        <dbReference type="ARBA" id="ARBA00022691"/>
    </source>
</evidence>
<dbReference type="SUPFAM" id="SSF53335">
    <property type="entry name" value="S-adenosyl-L-methionine-dependent methyltransferases"/>
    <property type="match status" value="1"/>
</dbReference>
<gene>
    <name evidence="9" type="ordered locus">A1G_07415</name>
</gene>
<evidence type="ECO:0000256" key="4">
    <source>
        <dbReference type="ARBA" id="ARBA00022679"/>
    </source>
</evidence>
<dbReference type="InterPro" id="IPR003356">
    <property type="entry name" value="DNA_methylase_A-5"/>
</dbReference>